<dbReference type="GO" id="GO:0020037">
    <property type="term" value="F:heme binding"/>
    <property type="evidence" value="ECO:0007669"/>
    <property type="project" value="InterPro"/>
</dbReference>
<name>A0A517NRK9_9BACT</name>
<dbReference type="Pfam" id="PF00042">
    <property type="entry name" value="Globin"/>
    <property type="match status" value="1"/>
</dbReference>
<comment type="similarity">
    <text evidence="1">Belongs to the globin family.</text>
</comment>
<dbReference type="EMBL" id="CP036526">
    <property type="protein sequence ID" value="QDT09735.1"/>
    <property type="molecule type" value="Genomic_DNA"/>
</dbReference>
<dbReference type="InterPro" id="IPR000971">
    <property type="entry name" value="Globin"/>
</dbReference>
<gene>
    <name evidence="3" type="primary">hmp_1</name>
    <name evidence="3" type="ORF">K239x_16850</name>
</gene>
<dbReference type="RefSeq" id="WP_145417328.1">
    <property type="nucleotide sequence ID" value="NZ_CP036526.1"/>
</dbReference>
<dbReference type="PROSITE" id="PS01033">
    <property type="entry name" value="GLOBIN"/>
    <property type="match status" value="1"/>
</dbReference>
<keyword evidence="1" id="KW-0479">Metal-binding</keyword>
<dbReference type="InterPro" id="IPR009050">
    <property type="entry name" value="Globin-like_sf"/>
</dbReference>
<keyword evidence="1" id="KW-0408">Iron</keyword>
<evidence type="ECO:0000256" key="1">
    <source>
        <dbReference type="RuleBase" id="RU000356"/>
    </source>
</evidence>
<dbReference type="GO" id="GO:0008941">
    <property type="term" value="F:nitric oxide dioxygenase NAD(P)H activity"/>
    <property type="evidence" value="ECO:0007669"/>
    <property type="project" value="UniProtKB-EC"/>
</dbReference>
<dbReference type="OrthoDB" id="272491at2"/>
<dbReference type="InterPro" id="IPR012292">
    <property type="entry name" value="Globin/Proto"/>
</dbReference>
<dbReference type="Proteomes" id="UP000319817">
    <property type="component" value="Chromosome"/>
</dbReference>
<evidence type="ECO:0000259" key="2">
    <source>
        <dbReference type="PROSITE" id="PS01033"/>
    </source>
</evidence>
<sequence>MNITESVGKILESEHLLGGKFYDRFFVECPHLKQYFDGVDMDRQSAMLTSAIVLVETMHSKAGDGLSPYLRLLGTDHRDRGISADDFTDWAESMLRTLDDFHGDDWSKELEREWYAAMMNAVKIMLESYDS</sequence>
<evidence type="ECO:0000313" key="4">
    <source>
        <dbReference type="Proteomes" id="UP000319817"/>
    </source>
</evidence>
<keyword evidence="1" id="KW-0349">Heme</keyword>
<keyword evidence="3" id="KW-0560">Oxidoreductase</keyword>
<accession>A0A517NRK9</accession>
<keyword evidence="4" id="KW-1185">Reference proteome</keyword>
<dbReference type="Gene3D" id="1.10.490.10">
    <property type="entry name" value="Globins"/>
    <property type="match status" value="1"/>
</dbReference>
<dbReference type="SUPFAM" id="SSF46458">
    <property type="entry name" value="Globin-like"/>
    <property type="match status" value="1"/>
</dbReference>
<organism evidence="3 4">
    <name type="scientific">Stieleria marina</name>
    <dbReference type="NCBI Taxonomy" id="1930275"/>
    <lineage>
        <taxon>Bacteria</taxon>
        <taxon>Pseudomonadati</taxon>
        <taxon>Planctomycetota</taxon>
        <taxon>Planctomycetia</taxon>
        <taxon>Pirellulales</taxon>
        <taxon>Pirellulaceae</taxon>
        <taxon>Stieleria</taxon>
    </lineage>
</organism>
<keyword evidence="1" id="KW-0813">Transport</keyword>
<protein>
    <submittedName>
        <fullName evidence="3">Flavohemoprotein</fullName>
        <ecNumber evidence="3">1.14.12.17</ecNumber>
    </submittedName>
</protein>
<evidence type="ECO:0000313" key="3">
    <source>
        <dbReference type="EMBL" id="QDT09735.1"/>
    </source>
</evidence>
<reference evidence="3 4" key="1">
    <citation type="submission" date="2019-02" db="EMBL/GenBank/DDBJ databases">
        <title>Deep-cultivation of Planctomycetes and their phenomic and genomic characterization uncovers novel biology.</title>
        <authorList>
            <person name="Wiegand S."/>
            <person name="Jogler M."/>
            <person name="Boedeker C."/>
            <person name="Pinto D."/>
            <person name="Vollmers J."/>
            <person name="Rivas-Marin E."/>
            <person name="Kohn T."/>
            <person name="Peeters S.H."/>
            <person name="Heuer A."/>
            <person name="Rast P."/>
            <person name="Oberbeckmann S."/>
            <person name="Bunk B."/>
            <person name="Jeske O."/>
            <person name="Meyerdierks A."/>
            <person name="Storesund J.E."/>
            <person name="Kallscheuer N."/>
            <person name="Luecker S."/>
            <person name="Lage O.M."/>
            <person name="Pohl T."/>
            <person name="Merkel B.J."/>
            <person name="Hornburger P."/>
            <person name="Mueller R.-W."/>
            <person name="Bruemmer F."/>
            <person name="Labrenz M."/>
            <person name="Spormann A.M."/>
            <person name="Op den Camp H."/>
            <person name="Overmann J."/>
            <person name="Amann R."/>
            <person name="Jetten M.S.M."/>
            <person name="Mascher T."/>
            <person name="Medema M.H."/>
            <person name="Devos D.P."/>
            <person name="Kaster A.-K."/>
            <person name="Ovreas L."/>
            <person name="Rohde M."/>
            <person name="Galperin M.Y."/>
            <person name="Jogler C."/>
        </authorList>
    </citation>
    <scope>NUCLEOTIDE SEQUENCE [LARGE SCALE GENOMIC DNA]</scope>
    <source>
        <strain evidence="3 4">K23_9</strain>
    </source>
</reference>
<dbReference type="EC" id="1.14.12.17" evidence="3"/>
<proteinExistence type="inferred from homology"/>
<feature type="domain" description="Globin" evidence="2">
    <location>
        <begin position="1"/>
        <end position="130"/>
    </location>
</feature>
<dbReference type="GO" id="GO:0005344">
    <property type="term" value="F:oxygen carrier activity"/>
    <property type="evidence" value="ECO:0007669"/>
    <property type="project" value="UniProtKB-KW"/>
</dbReference>
<dbReference type="GO" id="GO:0019825">
    <property type="term" value="F:oxygen binding"/>
    <property type="evidence" value="ECO:0007669"/>
    <property type="project" value="InterPro"/>
</dbReference>
<dbReference type="AlphaFoldDB" id="A0A517NRK9"/>
<keyword evidence="1" id="KW-0561">Oxygen transport</keyword>